<organism evidence="1 2">
    <name type="scientific">Liparis tanakae</name>
    <name type="common">Tanaka's snailfish</name>
    <dbReference type="NCBI Taxonomy" id="230148"/>
    <lineage>
        <taxon>Eukaryota</taxon>
        <taxon>Metazoa</taxon>
        <taxon>Chordata</taxon>
        <taxon>Craniata</taxon>
        <taxon>Vertebrata</taxon>
        <taxon>Euteleostomi</taxon>
        <taxon>Actinopterygii</taxon>
        <taxon>Neopterygii</taxon>
        <taxon>Teleostei</taxon>
        <taxon>Neoteleostei</taxon>
        <taxon>Acanthomorphata</taxon>
        <taxon>Eupercaria</taxon>
        <taxon>Perciformes</taxon>
        <taxon>Cottioidei</taxon>
        <taxon>Cottales</taxon>
        <taxon>Liparidae</taxon>
        <taxon>Liparis</taxon>
    </lineage>
</organism>
<dbReference type="Proteomes" id="UP000314294">
    <property type="component" value="Unassembled WGS sequence"/>
</dbReference>
<accession>A0A4Z2IV66</accession>
<name>A0A4Z2IV66_9TELE</name>
<evidence type="ECO:0000313" key="2">
    <source>
        <dbReference type="Proteomes" id="UP000314294"/>
    </source>
</evidence>
<dbReference type="EMBL" id="SRLO01000043">
    <property type="protein sequence ID" value="TNN81889.1"/>
    <property type="molecule type" value="Genomic_DNA"/>
</dbReference>
<sequence length="179" mass="19160">MEQSHRVTSHPVDDLLGSVNCTFAEVSSEKDNMSIASLLTLVEDGVILAGLQGGCDCLPVVGQNSLQVVLYQHLGGCGKITDTEKEARETNLRQRSGIIPAAISHPSYQRAGGAVKAMKAQFLTVQMSREVLEDGGGACDRNITGAAYQHLDGANIDQEEMLTLSQKCFQILEGDNLVV</sequence>
<gene>
    <name evidence="1" type="ORF">EYF80_007797</name>
</gene>
<comment type="caution">
    <text evidence="1">The sequence shown here is derived from an EMBL/GenBank/DDBJ whole genome shotgun (WGS) entry which is preliminary data.</text>
</comment>
<proteinExistence type="predicted"/>
<reference evidence="1 2" key="1">
    <citation type="submission" date="2019-03" db="EMBL/GenBank/DDBJ databases">
        <title>First draft genome of Liparis tanakae, snailfish: a comprehensive survey of snailfish specific genes.</title>
        <authorList>
            <person name="Kim W."/>
            <person name="Song I."/>
            <person name="Jeong J.-H."/>
            <person name="Kim D."/>
            <person name="Kim S."/>
            <person name="Ryu S."/>
            <person name="Song J.Y."/>
            <person name="Lee S.K."/>
        </authorList>
    </citation>
    <scope>NUCLEOTIDE SEQUENCE [LARGE SCALE GENOMIC DNA]</scope>
    <source>
        <tissue evidence="1">Muscle</tissue>
    </source>
</reference>
<keyword evidence="2" id="KW-1185">Reference proteome</keyword>
<protein>
    <submittedName>
        <fullName evidence="1">Uncharacterized protein</fullName>
    </submittedName>
</protein>
<evidence type="ECO:0000313" key="1">
    <source>
        <dbReference type="EMBL" id="TNN81889.1"/>
    </source>
</evidence>
<dbReference type="AlphaFoldDB" id="A0A4Z2IV66"/>